<keyword evidence="2" id="KW-0560">Oxidoreductase</keyword>
<dbReference type="Pfam" id="PF13561">
    <property type="entry name" value="adh_short_C2"/>
    <property type="match status" value="1"/>
</dbReference>
<dbReference type="FunFam" id="3.40.50.720:FF:000084">
    <property type="entry name" value="Short-chain dehydrogenase reductase"/>
    <property type="match status" value="1"/>
</dbReference>
<gene>
    <name evidence="3" type="ORF">GCHA_4667</name>
</gene>
<dbReference type="Gene3D" id="3.40.50.720">
    <property type="entry name" value="NAD(P)-binding Rossmann-like Domain"/>
    <property type="match status" value="1"/>
</dbReference>
<dbReference type="SUPFAM" id="SSF51735">
    <property type="entry name" value="NAD(P)-binding Rossmann-fold domains"/>
    <property type="match status" value="1"/>
</dbReference>
<evidence type="ECO:0000256" key="2">
    <source>
        <dbReference type="ARBA" id="ARBA00023002"/>
    </source>
</evidence>
<dbReference type="PANTHER" id="PTHR43943:SF17">
    <property type="entry name" value="3-PHENYLPROPIONATE-DIHYDRODIOL_CINNAMIC ACID-DIHYDRODIOL DEHYDROGENASE"/>
    <property type="match status" value="1"/>
</dbReference>
<dbReference type="InterPro" id="IPR036291">
    <property type="entry name" value="NAD(P)-bd_dom_sf"/>
</dbReference>
<evidence type="ECO:0000313" key="4">
    <source>
        <dbReference type="Proteomes" id="UP000006320"/>
    </source>
</evidence>
<evidence type="ECO:0000256" key="1">
    <source>
        <dbReference type="ARBA" id="ARBA00006484"/>
    </source>
</evidence>
<evidence type="ECO:0000313" key="3">
    <source>
        <dbReference type="EMBL" id="GAC12584.1"/>
    </source>
</evidence>
<accession>A0AAV3V7L7</accession>
<comment type="similarity">
    <text evidence="1">Belongs to the short-chain dehydrogenases/reductases (SDR) family.</text>
</comment>
<proteinExistence type="inferred from homology"/>
<sequence length="255" mass="27330">MDLGFADKRVIVTGGSRGIGHATVQTLINEGAAVATCARGAEALEAALAQWQKQGGTAYGASVDVSDSQAFARWFELAVEQLGGLDVFVSNVTSKNEYSGEARWEQAFEADLMQHIRATEMALPHLRKGKDASIVYIASIASIMSANMPTETEYGAMKAALISYASQLAHKLGKENIRVNLLSPGPIYHKNGFWQGVEKHQPDLYKRAQALSVFNRLGTAQEVANATAFLASPVASNITGINLRVDGGTIKTVNF</sequence>
<comment type="caution">
    <text evidence="3">The sequence shown here is derived from an EMBL/GenBank/DDBJ whole genome shotgun (WGS) entry which is preliminary data.</text>
</comment>
<dbReference type="EMBL" id="BAEM01000063">
    <property type="protein sequence ID" value="GAC12584.1"/>
    <property type="molecule type" value="Genomic_DNA"/>
</dbReference>
<dbReference type="PANTHER" id="PTHR43943">
    <property type="entry name" value="DEHYDROGENASE/REDUCTASE (SDR FAMILY) MEMBER 4"/>
    <property type="match status" value="1"/>
</dbReference>
<name>A0AAV3V7L7_9ALTE</name>
<dbReference type="Proteomes" id="UP000006320">
    <property type="component" value="Unassembled WGS sequence"/>
</dbReference>
<dbReference type="AlphaFoldDB" id="A0AAV3V7L7"/>
<dbReference type="RefSeq" id="WP_007992273.1">
    <property type="nucleotide sequence ID" value="NZ_BAEM01000063.1"/>
</dbReference>
<reference evidence="3 4" key="1">
    <citation type="journal article" date="2017" name="Antonie Van Leeuwenhoek">
        <title>Rhizobium rhizosphaerae sp. nov., a novel species isolated from rice rhizosphere.</title>
        <authorList>
            <person name="Zhao J.J."/>
            <person name="Zhang J."/>
            <person name="Zhang R.J."/>
            <person name="Zhang C.W."/>
            <person name="Yin H.Q."/>
            <person name="Zhang X.X."/>
        </authorList>
    </citation>
    <scope>NUCLEOTIDE SEQUENCE [LARGE SCALE GENOMIC DNA]</scope>
    <source>
        <strain evidence="3 4">S18K6</strain>
    </source>
</reference>
<organism evidence="3 4">
    <name type="scientific">Paraglaciecola chathamensis S18K6</name>
    <dbReference type="NCBI Taxonomy" id="1127672"/>
    <lineage>
        <taxon>Bacteria</taxon>
        <taxon>Pseudomonadati</taxon>
        <taxon>Pseudomonadota</taxon>
        <taxon>Gammaproteobacteria</taxon>
        <taxon>Alteromonadales</taxon>
        <taxon>Alteromonadaceae</taxon>
        <taxon>Paraglaciecola</taxon>
    </lineage>
</organism>
<dbReference type="PRINTS" id="PR00081">
    <property type="entry name" value="GDHRDH"/>
</dbReference>
<protein>
    <submittedName>
        <fullName evidence="3">Dehydrogenase/reductase SDR family protein member 10</fullName>
    </submittedName>
</protein>
<dbReference type="GO" id="GO:0016491">
    <property type="term" value="F:oxidoreductase activity"/>
    <property type="evidence" value="ECO:0007669"/>
    <property type="project" value="UniProtKB-KW"/>
</dbReference>
<dbReference type="InterPro" id="IPR002347">
    <property type="entry name" value="SDR_fam"/>
</dbReference>